<dbReference type="Proteomes" id="UP000260925">
    <property type="component" value="Unassembled WGS sequence"/>
</dbReference>
<comment type="caution">
    <text evidence="1">The sequence shown here is derived from an EMBL/GenBank/DDBJ whole genome shotgun (WGS) entry which is preliminary data.</text>
</comment>
<protein>
    <submittedName>
        <fullName evidence="1">Uncharacterized protein</fullName>
    </submittedName>
</protein>
<dbReference type="AlphaFoldDB" id="A0A3B9QWE3"/>
<reference evidence="1 2" key="1">
    <citation type="journal article" date="2018" name="Nat. Biotechnol.">
        <title>A standardized bacterial taxonomy based on genome phylogeny substantially revises the tree of life.</title>
        <authorList>
            <person name="Parks D.H."/>
            <person name="Chuvochina M."/>
            <person name="Waite D.W."/>
            <person name="Rinke C."/>
            <person name="Skarshewski A."/>
            <person name="Chaumeil P.A."/>
            <person name="Hugenholtz P."/>
        </authorList>
    </citation>
    <scope>NUCLEOTIDE SEQUENCE [LARGE SCALE GENOMIC DNA]</scope>
    <source>
        <strain evidence="1">UBA9851</strain>
    </source>
</reference>
<sequence>MSDRIQVDTPHAGIDHPPVIVWITPDGHHLHLAGSADEGAEGVYLRPGVDGIGSLDPSATFVQATHQIGETITALEYTHGELDIPLYILGTNAGDMQAIREWVKTLFPRDRAGWLAAWTPVTGWRWIRARRRSMKPALSSSPHEVKGVELDLVLIAEDPRAEEPAYSSLWRNTGLSGHGYITLCASPEWESWPVFTISGPGSVELSMEGSTITLPALETGERCLLQSDPARGVLRSVAADGTSRNRWPDVVGYLASPIPAGAVSHIGIRCTGAGEDTQVLGQARAYREGLM</sequence>
<organism evidence="1 2">
    <name type="scientific">Corynebacterium variabile</name>
    <dbReference type="NCBI Taxonomy" id="1727"/>
    <lineage>
        <taxon>Bacteria</taxon>
        <taxon>Bacillati</taxon>
        <taxon>Actinomycetota</taxon>
        <taxon>Actinomycetes</taxon>
        <taxon>Mycobacteriales</taxon>
        <taxon>Corynebacteriaceae</taxon>
        <taxon>Corynebacterium</taxon>
    </lineage>
</organism>
<gene>
    <name evidence="1" type="ORF">DCL06_11300</name>
</gene>
<evidence type="ECO:0000313" key="1">
    <source>
        <dbReference type="EMBL" id="HAF73301.1"/>
    </source>
</evidence>
<dbReference type="EMBL" id="DMDD01000268">
    <property type="protein sequence ID" value="HAF73301.1"/>
    <property type="molecule type" value="Genomic_DNA"/>
</dbReference>
<name>A0A3B9QWE3_9CORY</name>
<proteinExistence type="predicted"/>
<accession>A0A3B9QWE3</accession>
<evidence type="ECO:0000313" key="2">
    <source>
        <dbReference type="Proteomes" id="UP000260925"/>
    </source>
</evidence>